<feature type="signal peptide" evidence="1">
    <location>
        <begin position="1"/>
        <end position="17"/>
    </location>
</feature>
<dbReference type="InterPro" id="IPR010865">
    <property type="entry name" value="DUF1499"/>
</dbReference>
<accession>A0A7S2EAZ1</accession>
<organism evidence="2">
    <name type="scientific">Ditylum brightwellii</name>
    <dbReference type="NCBI Taxonomy" id="49249"/>
    <lineage>
        <taxon>Eukaryota</taxon>
        <taxon>Sar</taxon>
        <taxon>Stramenopiles</taxon>
        <taxon>Ochrophyta</taxon>
        <taxon>Bacillariophyta</taxon>
        <taxon>Mediophyceae</taxon>
        <taxon>Lithodesmiophycidae</taxon>
        <taxon>Lithodesmiales</taxon>
        <taxon>Lithodesmiaceae</taxon>
        <taxon>Ditylum</taxon>
    </lineage>
</organism>
<keyword evidence="1" id="KW-0732">Signal</keyword>
<proteinExistence type="predicted"/>
<evidence type="ECO:0008006" key="3">
    <source>
        <dbReference type="Google" id="ProtNLM"/>
    </source>
</evidence>
<dbReference type="PANTHER" id="PTHR34801">
    <property type="entry name" value="EXPRESSED PROTEIN"/>
    <property type="match status" value="1"/>
</dbReference>
<sequence>MKLNSLLLLSAIPAISAFTTPTTRQQQHVVSSTTTQQFMTKETSRNQFVKQALSTAFLLTSSPVLTRAAEEDDASSSSAEVVAPKSIEACAKVPSGKPNNCVSTFNIKNLDTYSPPWTYETTPQEAYARLKGLFLTSDMNDATILTSDETSLYLKVQVQRNAFSNDVLEFQIKPADSVILFKSAENGSGGGNMSDFGANRKRMEDLRVKSGVFGTMGGSAGTFDYGGGRGAGGVFGGSGGGGNGFVGQLKAFYGLQSGEGFQDVFEE</sequence>
<protein>
    <recommendedName>
        <fullName evidence="3">Plastid lipid-associated protein/fibrillin conserved domain-containing protein</fullName>
    </recommendedName>
</protein>
<feature type="chain" id="PRO_5030700902" description="Plastid lipid-associated protein/fibrillin conserved domain-containing protein" evidence="1">
    <location>
        <begin position="18"/>
        <end position="267"/>
    </location>
</feature>
<dbReference type="AlphaFoldDB" id="A0A7S2EAZ1"/>
<evidence type="ECO:0000313" key="2">
    <source>
        <dbReference type="EMBL" id="CAD9325838.1"/>
    </source>
</evidence>
<gene>
    <name evidence="2" type="ORF">DBRI1063_LOCUS8834</name>
</gene>
<reference evidence="2" key="1">
    <citation type="submission" date="2021-01" db="EMBL/GenBank/DDBJ databases">
        <authorList>
            <person name="Corre E."/>
            <person name="Pelletier E."/>
            <person name="Niang G."/>
            <person name="Scheremetjew M."/>
            <person name="Finn R."/>
            <person name="Kale V."/>
            <person name="Holt S."/>
            <person name="Cochrane G."/>
            <person name="Meng A."/>
            <person name="Brown T."/>
            <person name="Cohen L."/>
        </authorList>
    </citation>
    <scope>NUCLEOTIDE SEQUENCE</scope>
    <source>
        <strain evidence="2">Pop2</strain>
    </source>
</reference>
<dbReference type="EMBL" id="HBGN01013822">
    <property type="protein sequence ID" value="CAD9325838.1"/>
    <property type="molecule type" value="Transcribed_RNA"/>
</dbReference>
<evidence type="ECO:0000256" key="1">
    <source>
        <dbReference type="SAM" id="SignalP"/>
    </source>
</evidence>
<dbReference type="Pfam" id="PF07386">
    <property type="entry name" value="DUF1499"/>
    <property type="match status" value="1"/>
</dbReference>
<dbReference type="PANTHER" id="PTHR34801:SF6">
    <property type="entry name" value="SLL1620 PROTEIN"/>
    <property type="match status" value="1"/>
</dbReference>
<name>A0A7S2EAZ1_9STRA</name>